<evidence type="ECO:0000313" key="2">
    <source>
        <dbReference type="EMBL" id="CEM12183.1"/>
    </source>
</evidence>
<feature type="region of interest" description="Disordered" evidence="1">
    <location>
        <begin position="193"/>
        <end position="231"/>
    </location>
</feature>
<name>A0A0G4FH51_9ALVE</name>
<sequence length="231" mass="23971">MVPPLLIPIVGKNPGQPLAGSRKTAAMGCGSPSTLGKRSWESATAAAPSASAGGRPFLTFPHLTTPRQGESFFSMPPCRQSPGQTLPEFGHDTQPRLGPNTDDGMEPTAFSLAGLPPPEAHTKAPTRQQTRKSPPEGMLMDAFVGDQGFLTGSVVRQTAKPSISLFPSLHQPPQPSRVTATLDLLPPPGFSLLFPPPVSSRPPQDSGGEDLGVMLGLSRQAAGPEGNGGSL</sequence>
<protein>
    <submittedName>
        <fullName evidence="2">Uncharacterized protein</fullName>
    </submittedName>
</protein>
<accession>A0A0G4FH51</accession>
<dbReference type="AlphaFoldDB" id="A0A0G4FH51"/>
<evidence type="ECO:0000256" key="1">
    <source>
        <dbReference type="SAM" id="MobiDB-lite"/>
    </source>
</evidence>
<feature type="compositionally biased region" description="Low complexity" evidence="1">
    <location>
        <begin position="42"/>
        <end position="51"/>
    </location>
</feature>
<gene>
    <name evidence="2" type="ORF">Cvel_16795</name>
</gene>
<dbReference type="EMBL" id="CDMZ01000343">
    <property type="protein sequence ID" value="CEM12183.1"/>
    <property type="molecule type" value="Genomic_DNA"/>
</dbReference>
<proteinExistence type="predicted"/>
<dbReference type="PhylomeDB" id="A0A0G4FH51"/>
<dbReference type="VEuPathDB" id="CryptoDB:Cvel_16795"/>
<reference evidence="2" key="1">
    <citation type="submission" date="2014-11" db="EMBL/GenBank/DDBJ databases">
        <authorList>
            <person name="Otto D Thomas"/>
            <person name="Naeem Raeece"/>
        </authorList>
    </citation>
    <scope>NUCLEOTIDE SEQUENCE</scope>
</reference>
<organism evidence="2">
    <name type="scientific">Chromera velia CCMP2878</name>
    <dbReference type="NCBI Taxonomy" id="1169474"/>
    <lineage>
        <taxon>Eukaryota</taxon>
        <taxon>Sar</taxon>
        <taxon>Alveolata</taxon>
        <taxon>Colpodellida</taxon>
        <taxon>Chromeraceae</taxon>
        <taxon>Chromera</taxon>
    </lineage>
</organism>
<feature type="region of interest" description="Disordered" evidence="1">
    <location>
        <begin position="13"/>
        <end position="51"/>
    </location>
</feature>
<feature type="region of interest" description="Disordered" evidence="1">
    <location>
        <begin position="81"/>
        <end position="136"/>
    </location>
</feature>